<accession>A0A7K0KH08</accession>
<dbReference type="AlphaFoldDB" id="A0A7K0KH08"/>
<dbReference type="Gene3D" id="3.90.550.10">
    <property type="entry name" value="Spore Coat Polysaccharide Biosynthesis Protein SpsA, Chain A"/>
    <property type="match status" value="1"/>
</dbReference>
<gene>
    <name evidence="1" type="ORF">FYJ73_10740</name>
</gene>
<evidence type="ECO:0000313" key="1">
    <source>
        <dbReference type="EMBL" id="MST85132.1"/>
    </source>
</evidence>
<protein>
    <submittedName>
        <fullName evidence="1">Hemolysin activation protein</fullName>
    </submittedName>
</protein>
<dbReference type="EMBL" id="VUNG01000029">
    <property type="protein sequence ID" value="MST85132.1"/>
    <property type="molecule type" value="Genomic_DNA"/>
</dbReference>
<comment type="caution">
    <text evidence="1">The sequence shown here is derived from an EMBL/GenBank/DDBJ whole genome shotgun (WGS) entry which is preliminary data.</text>
</comment>
<dbReference type="InterPro" id="IPR029044">
    <property type="entry name" value="Nucleotide-diphossugar_trans"/>
</dbReference>
<dbReference type="SUPFAM" id="SSF53448">
    <property type="entry name" value="Nucleotide-diphospho-sugar transferases"/>
    <property type="match status" value="1"/>
</dbReference>
<dbReference type="Proteomes" id="UP000438914">
    <property type="component" value="Unassembled WGS sequence"/>
</dbReference>
<reference evidence="1 2" key="1">
    <citation type="submission" date="2019-08" db="EMBL/GenBank/DDBJ databases">
        <title>In-depth cultivation of the pig gut microbiome towards novel bacterial diversity and tailored functional studies.</title>
        <authorList>
            <person name="Wylensek D."/>
            <person name="Hitch T.C.A."/>
            <person name="Clavel T."/>
        </authorList>
    </citation>
    <scope>NUCLEOTIDE SEQUENCE [LARGE SCALE GENOMIC DNA]</scope>
    <source>
        <strain evidence="1 2">LKV-178-WT-2A</strain>
    </source>
</reference>
<dbReference type="RefSeq" id="WP_154534720.1">
    <property type="nucleotide sequence ID" value="NZ_VUNG01000029.1"/>
</dbReference>
<sequence length="335" mass="39667">MQTFKTDVAVLMLFFNRPDKFQQVFEQVRQARPSHLFLYQDGPRGERDMPGILACRKIAENIDWECDVQRHYCEKNQGCDPSGYLSQRWAFSMADKCIVIEDDVVPSQSFFPFCKEMLDRYEHDERITMIAGFNTDEVSEDVSADYFFTSVFSIWGWASWRRVVEQWDSSYSFLDDRETVQRLRDLIRQRNYRKSLLPMFFTHKKTGKPYFESIFAASMMLNNGLAIMPKHNLINNIGLTADSTHYSASEKTTPRGLRKIFTMKRFELQFPLKHPRYVIDNVAYKERFYRRSAWGHPWIKVGRSLEELFLNLRYGNFRVIGKAITNRLQKAIGRR</sequence>
<keyword evidence="2" id="KW-1185">Reference proteome</keyword>
<name>A0A7K0KH08_9BACT</name>
<organism evidence="1 2">
    <name type="scientific">Hallella mizrahii</name>
    <dbReference type="NCBI Taxonomy" id="2606637"/>
    <lineage>
        <taxon>Bacteria</taxon>
        <taxon>Pseudomonadati</taxon>
        <taxon>Bacteroidota</taxon>
        <taxon>Bacteroidia</taxon>
        <taxon>Bacteroidales</taxon>
        <taxon>Prevotellaceae</taxon>
        <taxon>Hallella</taxon>
    </lineage>
</organism>
<proteinExistence type="predicted"/>
<evidence type="ECO:0000313" key="2">
    <source>
        <dbReference type="Proteomes" id="UP000438914"/>
    </source>
</evidence>